<dbReference type="PROSITE" id="PS50817">
    <property type="entry name" value="INTEIN_N_TER"/>
    <property type="match status" value="1"/>
</dbReference>
<keyword evidence="3" id="KW-1185">Reference proteome</keyword>
<protein>
    <submittedName>
        <fullName evidence="2">Hint domain-containing protein</fullName>
    </submittedName>
</protein>
<proteinExistence type="predicted"/>
<name>A0ABV7GNW2_9RHOB</name>
<dbReference type="RefSeq" id="WP_275631828.1">
    <property type="nucleotide sequence ID" value="NZ_JARGYD010000002.1"/>
</dbReference>
<dbReference type="InterPro" id="IPR036844">
    <property type="entry name" value="Hint_dom_sf"/>
</dbReference>
<evidence type="ECO:0000313" key="2">
    <source>
        <dbReference type="EMBL" id="MFC3141924.1"/>
    </source>
</evidence>
<accession>A0ABV7GNW2</accession>
<comment type="caution">
    <text evidence="2">The sequence shown here is derived from an EMBL/GenBank/DDBJ whole genome shotgun (WGS) entry which is preliminary data.</text>
</comment>
<dbReference type="InterPro" id="IPR028992">
    <property type="entry name" value="Hedgehog/Intein_dom"/>
</dbReference>
<feature type="domain" description="Hedgehog/Intein (Hint)" evidence="1">
    <location>
        <begin position="219"/>
        <end position="365"/>
    </location>
</feature>
<organism evidence="2 3">
    <name type="scientific">Psychromarinibacter halotolerans</name>
    <dbReference type="NCBI Taxonomy" id="1775175"/>
    <lineage>
        <taxon>Bacteria</taxon>
        <taxon>Pseudomonadati</taxon>
        <taxon>Pseudomonadota</taxon>
        <taxon>Alphaproteobacteria</taxon>
        <taxon>Rhodobacterales</taxon>
        <taxon>Paracoccaceae</taxon>
        <taxon>Psychromarinibacter</taxon>
    </lineage>
</organism>
<evidence type="ECO:0000259" key="1">
    <source>
        <dbReference type="Pfam" id="PF13403"/>
    </source>
</evidence>
<dbReference type="InterPro" id="IPR006141">
    <property type="entry name" value="Intein_N"/>
</dbReference>
<sequence length="413" mass="45387">MTYSIFGNWFWEGLTKGWCDKDGNPVDQVSGIYQADINHYGKVLIDNPGGSYDNHSIRTMQENVDKDTYVYLDGTGKDYGDSLTLRYDDGGHDVDIVEVNAGDFVGDFCMSVQSLQTIDKLYMSNVVSFTAMDAHGNPISPVYTASNVYGSGETGDQNGDDFGDGTYTLKETDGDCGAPSVYEITYLDRNGDEKTIHLQAHIDHGDKATIGIDFVDAPICFAGGTEILVKGGVKRVEDLQPGDMVLTKDSGFQPLQWIANRRIGASELARGGNLRPIRIRAGALGENMPERDLLVSPQHRMLVSDWRCEALFGETEMLVPAKALVNDSTVTVEYDADEVVYYHFMFAQHEIVYANGVESESFHPGELGLSTLDMAARDELFRIFPQLDGNVDAFGAPARPVLKNFEAKAMMSA</sequence>
<dbReference type="SUPFAM" id="SSF51294">
    <property type="entry name" value="Hedgehog/intein (Hint) domain"/>
    <property type="match status" value="1"/>
</dbReference>
<dbReference type="Proteomes" id="UP001595632">
    <property type="component" value="Unassembled WGS sequence"/>
</dbReference>
<dbReference type="Pfam" id="PF13403">
    <property type="entry name" value="Hint_2"/>
    <property type="match status" value="1"/>
</dbReference>
<reference evidence="3" key="1">
    <citation type="journal article" date="2019" name="Int. J. Syst. Evol. Microbiol.">
        <title>The Global Catalogue of Microorganisms (GCM) 10K type strain sequencing project: providing services to taxonomists for standard genome sequencing and annotation.</title>
        <authorList>
            <consortium name="The Broad Institute Genomics Platform"/>
            <consortium name="The Broad Institute Genome Sequencing Center for Infectious Disease"/>
            <person name="Wu L."/>
            <person name="Ma J."/>
        </authorList>
    </citation>
    <scope>NUCLEOTIDE SEQUENCE [LARGE SCALE GENOMIC DNA]</scope>
    <source>
        <strain evidence="3">KCTC 52366</strain>
    </source>
</reference>
<dbReference type="EMBL" id="JBHRTB010000010">
    <property type="protein sequence ID" value="MFC3141924.1"/>
    <property type="molecule type" value="Genomic_DNA"/>
</dbReference>
<dbReference type="Gene3D" id="2.170.16.10">
    <property type="entry name" value="Hedgehog/Intein (Hint) domain"/>
    <property type="match status" value="1"/>
</dbReference>
<gene>
    <name evidence="2" type="ORF">ACFOGP_04350</name>
</gene>
<evidence type="ECO:0000313" key="3">
    <source>
        <dbReference type="Proteomes" id="UP001595632"/>
    </source>
</evidence>